<evidence type="ECO:0000313" key="1">
    <source>
        <dbReference type="EMBL" id="KAA0183903.1"/>
    </source>
</evidence>
<dbReference type="InterPro" id="IPR012677">
    <property type="entry name" value="Nucleotide-bd_a/b_plait_sf"/>
</dbReference>
<dbReference type="InterPro" id="IPR035979">
    <property type="entry name" value="RBD_domain_sf"/>
</dbReference>
<dbReference type="GO" id="GO:0003676">
    <property type="term" value="F:nucleic acid binding"/>
    <property type="evidence" value="ECO:0007669"/>
    <property type="project" value="InterPro"/>
</dbReference>
<evidence type="ECO:0000313" key="2">
    <source>
        <dbReference type="Proteomes" id="UP000728185"/>
    </source>
</evidence>
<gene>
    <name evidence="1" type="ORF">FBUS_11494</name>
</gene>
<dbReference type="Gene3D" id="3.30.70.330">
    <property type="match status" value="1"/>
</dbReference>
<sequence>MNPLAPVSTMPVVPQGLILGVPQVAQHTVLPGATPVVIPQAPAAAEVTGPPNNTVYINNLNEKIKRDELKKSLYAVFVQFGQILDIIICEYLLNYLGGEPFSQNVNSFPLVSHTRTVVQIVSSGVPR</sequence>
<protein>
    <submittedName>
        <fullName evidence="1">U1 small nuclear ribonucleoprotein A</fullName>
    </submittedName>
</protein>
<dbReference type="Proteomes" id="UP000728185">
    <property type="component" value="Unassembled WGS sequence"/>
</dbReference>
<keyword evidence="1" id="KW-0687">Ribonucleoprotein</keyword>
<dbReference type="SUPFAM" id="SSF54928">
    <property type="entry name" value="RNA-binding domain, RBD"/>
    <property type="match status" value="1"/>
</dbReference>
<name>A0A8E0RM50_9TREM</name>
<keyword evidence="2" id="KW-1185">Reference proteome</keyword>
<proteinExistence type="predicted"/>
<comment type="caution">
    <text evidence="1">The sequence shown here is derived from an EMBL/GenBank/DDBJ whole genome shotgun (WGS) entry which is preliminary data.</text>
</comment>
<accession>A0A8E0RM50</accession>
<dbReference type="GO" id="GO:1990904">
    <property type="term" value="C:ribonucleoprotein complex"/>
    <property type="evidence" value="ECO:0007669"/>
    <property type="project" value="UniProtKB-KW"/>
</dbReference>
<dbReference type="OrthoDB" id="277802at2759"/>
<dbReference type="AlphaFoldDB" id="A0A8E0RM50"/>
<dbReference type="EMBL" id="LUCM01011490">
    <property type="protein sequence ID" value="KAA0183903.1"/>
    <property type="molecule type" value="Genomic_DNA"/>
</dbReference>
<organism evidence="1 2">
    <name type="scientific">Fasciolopsis buskii</name>
    <dbReference type="NCBI Taxonomy" id="27845"/>
    <lineage>
        <taxon>Eukaryota</taxon>
        <taxon>Metazoa</taxon>
        <taxon>Spiralia</taxon>
        <taxon>Lophotrochozoa</taxon>
        <taxon>Platyhelminthes</taxon>
        <taxon>Trematoda</taxon>
        <taxon>Digenea</taxon>
        <taxon>Plagiorchiida</taxon>
        <taxon>Echinostomata</taxon>
        <taxon>Echinostomatoidea</taxon>
        <taxon>Fasciolidae</taxon>
        <taxon>Fasciolopsis</taxon>
    </lineage>
</organism>
<reference evidence="1" key="1">
    <citation type="submission" date="2019-05" db="EMBL/GenBank/DDBJ databases">
        <title>Annotation for the trematode Fasciolopsis buski.</title>
        <authorList>
            <person name="Choi Y.-J."/>
        </authorList>
    </citation>
    <scope>NUCLEOTIDE SEQUENCE</scope>
    <source>
        <strain evidence="1">HT</strain>
        <tissue evidence="1">Whole worm</tissue>
    </source>
</reference>